<accession>A0A815BW35</accession>
<sequence length="296" mass="33283">MFAASFLSATRDLNVALAFSGAGAYEADSSVQSVLFDINCNVLEPQIGVADIGHLSYNVDEREILFAPLHILTANSVDYDEQERVWRVQCSVNGEPDGIRIDLDQRLMELELSLRFLKSQSVETGADIEHNPRAEVDEESATFCAGVACILRELNFPKKSYVTLDLNLNRSSIPLFELNELRTFDEVCFLRHKPQIHAKIIAILYDCLGTIFKCKGRFQLALDYYSKAATLDEEDLRMALTRKLEVRKGYEDLRYRATNSNGPPANIVTNSFGALSTLAQAQLPSKHNLKRLVKHH</sequence>
<reference evidence="2" key="1">
    <citation type="submission" date="2021-02" db="EMBL/GenBank/DDBJ databases">
        <authorList>
            <person name="Nowell W R."/>
        </authorList>
    </citation>
    <scope>NUCLEOTIDE SEQUENCE</scope>
</reference>
<comment type="caution">
    <text evidence="2">The sequence shown here is derived from an EMBL/GenBank/DDBJ whole genome shotgun (WGS) entry which is preliminary data.</text>
</comment>
<evidence type="ECO:0000313" key="2">
    <source>
        <dbReference type="EMBL" id="CAF1274988.1"/>
    </source>
</evidence>
<dbReference type="AlphaFoldDB" id="A0A815BW35"/>
<protein>
    <submittedName>
        <fullName evidence="2">Uncharacterized protein</fullName>
    </submittedName>
</protein>
<evidence type="ECO:0000313" key="4">
    <source>
        <dbReference type="Proteomes" id="UP000663829"/>
    </source>
</evidence>
<keyword evidence="4" id="KW-1185">Reference proteome</keyword>
<evidence type="ECO:0000313" key="3">
    <source>
        <dbReference type="EMBL" id="CAF4065641.1"/>
    </source>
</evidence>
<dbReference type="SMART" id="SM00028">
    <property type="entry name" value="TPR"/>
    <property type="match status" value="1"/>
</dbReference>
<dbReference type="EMBL" id="CAJNOQ010011358">
    <property type="protein sequence ID" value="CAF1274988.1"/>
    <property type="molecule type" value="Genomic_DNA"/>
</dbReference>
<dbReference type="PROSITE" id="PS50005">
    <property type="entry name" value="TPR"/>
    <property type="match status" value="1"/>
</dbReference>
<name>A0A815BW35_9BILA</name>
<feature type="non-terminal residue" evidence="2">
    <location>
        <position position="296"/>
    </location>
</feature>
<dbReference type="Proteomes" id="UP000681722">
    <property type="component" value="Unassembled WGS sequence"/>
</dbReference>
<organism evidence="2 4">
    <name type="scientific">Didymodactylos carnosus</name>
    <dbReference type="NCBI Taxonomy" id="1234261"/>
    <lineage>
        <taxon>Eukaryota</taxon>
        <taxon>Metazoa</taxon>
        <taxon>Spiralia</taxon>
        <taxon>Gnathifera</taxon>
        <taxon>Rotifera</taxon>
        <taxon>Eurotatoria</taxon>
        <taxon>Bdelloidea</taxon>
        <taxon>Philodinida</taxon>
        <taxon>Philodinidae</taxon>
        <taxon>Didymodactylos</taxon>
    </lineage>
</organism>
<evidence type="ECO:0000256" key="1">
    <source>
        <dbReference type="PROSITE-ProRule" id="PRU00339"/>
    </source>
</evidence>
<dbReference type="Gene3D" id="3.90.176.10">
    <property type="entry name" value="Toxin ADP-ribosyltransferase, Chain A, domain 1"/>
    <property type="match status" value="1"/>
</dbReference>
<proteinExistence type="predicted"/>
<dbReference type="Proteomes" id="UP000663829">
    <property type="component" value="Unassembled WGS sequence"/>
</dbReference>
<dbReference type="OrthoDB" id="10058584at2759"/>
<gene>
    <name evidence="2" type="ORF">GPM918_LOCUS27272</name>
    <name evidence="3" type="ORF">SRO942_LOCUS27565</name>
</gene>
<feature type="repeat" description="TPR" evidence="1">
    <location>
        <begin position="202"/>
        <end position="235"/>
    </location>
</feature>
<dbReference type="EMBL" id="CAJOBC010025048">
    <property type="protein sequence ID" value="CAF4065641.1"/>
    <property type="molecule type" value="Genomic_DNA"/>
</dbReference>
<keyword evidence="1" id="KW-0802">TPR repeat</keyword>
<dbReference type="InterPro" id="IPR019734">
    <property type="entry name" value="TPR_rpt"/>
</dbReference>